<dbReference type="Pfam" id="PF00580">
    <property type="entry name" value="UvrD-helicase"/>
    <property type="match status" value="1"/>
</dbReference>
<comment type="catalytic activity">
    <reaction evidence="6">
        <text>Couples ATP hydrolysis with the unwinding of duplex DNA by translocating in the 3'-5' direction.</text>
        <dbReference type="EC" id="5.6.2.4"/>
    </reaction>
</comment>
<protein>
    <recommendedName>
        <fullName evidence="7">DNA 3'-5' helicase</fullName>
        <ecNumber evidence="7">5.6.2.4</ecNumber>
    </recommendedName>
</protein>
<evidence type="ECO:0000256" key="5">
    <source>
        <dbReference type="ARBA" id="ARBA00023235"/>
    </source>
</evidence>
<dbReference type="Proteomes" id="UP000586305">
    <property type="component" value="Unassembled WGS sequence"/>
</dbReference>
<feature type="domain" description="UvrD-like helicase ATP-binding" evidence="10">
    <location>
        <begin position="174"/>
        <end position="472"/>
    </location>
</feature>
<evidence type="ECO:0000313" key="11">
    <source>
        <dbReference type="EMBL" id="NOU50855.1"/>
    </source>
</evidence>
<gene>
    <name evidence="11" type="ORF">HG263_09955</name>
</gene>
<dbReference type="PANTHER" id="PTHR11070:SF63">
    <property type="entry name" value="DNA HELICASE IV"/>
    <property type="match status" value="1"/>
</dbReference>
<comment type="catalytic activity">
    <reaction evidence="8">
        <text>ATP + H2O = ADP + phosphate + H(+)</text>
        <dbReference type="Rhea" id="RHEA:13065"/>
        <dbReference type="ChEBI" id="CHEBI:15377"/>
        <dbReference type="ChEBI" id="CHEBI:15378"/>
        <dbReference type="ChEBI" id="CHEBI:30616"/>
        <dbReference type="ChEBI" id="CHEBI:43474"/>
        <dbReference type="ChEBI" id="CHEBI:456216"/>
        <dbReference type="EC" id="5.6.2.4"/>
    </reaction>
</comment>
<dbReference type="CDD" id="cd17932">
    <property type="entry name" value="DEXQc_UvrD"/>
    <property type="match status" value="1"/>
</dbReference>
<dbReference type="InterPro" id="IPR027417">
    <property type="entry name" value="P-loop_NTPase"/>
</dbReference>
<evidence type="ECO:0000256" key="1">
    <source>
        <dbReference type="ARBA" id="ARBA00022741"/>
    </source>
</evidence>
<dbReference type="GO" id="GO:0003677">
    <property type="term" value="F:DNA binding"/>
    <property type="evidence" value="ECO:0007669"/>
    <property type="project" value="InterPro"/>
</dbReference>
<dbReference type="PANTHER" id="PTHR11070">
    <property type="entry name" value="UVRD / RECB / PCRA DNA HELICASE FAMILY MEMBER"/>
    <property type="match status" value="1"/>
</dbReference>
<dbReference type="GO" id="GO:0000725">
    <property type="term" value="P:recombinational repair"/>
    <property type="evidence" value="ECO:0007669"/>
    <property type="project" value="TreeGrafter"/>
</dbReference>
<keyword evidence="4 9" id="KW-0067">ATP-binding</keyword>
<dbReference type="InterPro" id="IPR014017">
    <property type="entry name" value="DNA_helicase_UvrD-like_C"/>
</dbReference>
<dbReference type="GO" id="GO:0005524">
    <property type="term" value="F:ATP binding"/>
    <property type="evidence" value="ECO:0007669"/>
    <property type="project" value="UniProtKB-UniRule"/>
</dbReference>
<proteinExistence type="predicted"/>
<dbReference type="GO" id="GO:0005829">
    <property type="term" value="C:cytosol"/>
    <property type="evidence" value="ECO:0007669"/>
    <property type="project" value="TreeGrafter"/>
</dbReference>
<reference evidence="11 12" key="1">
    <citation type="submission" date="2020-04" db="EMBL/GenBank/DDBJ databases">
        <title>Pseudoalteromonas caenipelagi sp. nov., isolated from a tidal flat.</title>
        <authorList>
            <person name="Park S."/>
            <person name="Yoon J.-H."/>
        </authorList>
    </citation>
    <scope>NUCLEOTIDE SEQUENCE [LARGE SCALE GENOMIC DNA]</scope>
    <source>
        <strain evidence="11 12">JBTF-M23</strain>
    </source>
</reference>
<feature type="binding site" evidence="9">
    <location>
        <begin position="195"/>
        <end position="202"/>
    </location>
    <ligand>
        <name>ATP</name>
        <dbReference type="ChEBI" id="CHEBI:30616"/>
    </ligand>
</feature>
<dbReference type="RefSeq" id="WP_171625926.1">
    <property type="nucleotide sequence ID" value="NZ_JABBPG010000003.1"/>
</dbReference>
<dbReference type="Gene3D" id="3.40.50.300">
    <property type="entry name" value="P-loop containing nucleotide triphosphate hydrolases"/>
    <property type="match status" value="2"/>
</dbReference>
<evidence type="ECO:0000259" key="10">
    <source>
        <dbReference type="PROSITE" id="PS51198"/>
    </source>
</evidence>
<dbReference type="GO" id="GO:0016787">
    <property type="term" value="F:hydrolase activity"/>
    <property type="evidence" value="ECO:0007669"/>
    <property type="project" value="UniProtKB-UniRule"/>
</dbReference>
<evidence type="ECO:0000313" key="12">
    <source>
        <dbReference type="Proteomes" id="UP000586305"/>
    </source>
</evidence>
<dbReference type="InterPro" id="IPR014016">
    <property type="entry name" value="UvrD-like_ATP-bd"/>
</dbReference>
<keyword evidence="12" id="KW-1185">Reference proteome</keyword>
<dbReference type="Pfam" id="PF13361">
    <property type="entry name" value="UvrD_C"/>
    <property type="match status" value="1"/>
</dbReference>
<organism evidence="11 12">
    <name type="scientific">Pseudoalteromonas caenipelagi</name>
    <dbReference type="NCBI Taxonomy" id="2726988"/>
    <lineage>
        <taxon>Bacteria</taxon>
        <taxon>Pseudomonadati</taxon>
        <taxon>Pseudomonadota</taxon>
        <taxon>Gammaproteobacteria</taxon>
        <taxon>Alteromonadales</taxon>
        <taxon>Pseudoalteromonadaceae</taxon>
        <taxon>Pseudoalteromonas</taxon>
    </lineage>
</organism>
<keyword evidence="1 9" id="KW-0547">Nucleotide-binding</keyword>
<name>A0A849VCR9_9GAMM</name>
<dbReference type="InterPro" id="IPR000212">
    <property type="entry name" value="DNA_helicase_UvrD/REP"/>
</dbReference>
<dbReference type="SUPFAM" id="SSF52540">
    <property type="entry name" value="P-loop containing nucleoside triphosphate hydrolases"/>
    <property type="match status" value="1"/>
</dbReference>
<comment type="caution">
    <text evidence="11">The sequence shown here is derived from an EMBL/GenBank/DDBJ whole genome shotgun (WGS) entry which is preliminary data.</text>
</comment>
<evidence type="ECO:0000256" key="4">
    <source>
        <dbReference type="ARBA" id="ARBA00022840"/>
    </source>
</evidence>
<evidence type="ECO:0000256" key="7">
    <source>
        <dbReference type="ARBA" id="ARBA00034808"/>
    </source>
</evidence>
<dbReference type="EMBL" id="JABBPG010000003">
    <property type="protein sequence ID" value="NOU50855.1"/>
    <property type="molecule type" value="Genomic_DNA"/>
</dbReference>
<evidence type="ECO:0000256" key="9">
    <source>
        <dbReference type="PROSITE-ProRule" id="PRU00560"/>
    </source>
</evidence>
<evidence type="ECO:0000256" key="3">
    <source>
        <dbReference type="ARBA" id="ARBA00022806"/>
    </source>
</evidence>
<dbReference type="AlphaFoldDB" id="A0A849VCR9"/>
<accession>A0A849VCR9</accession>
<evidence type="ECO:0000256" key="6">
    <source>
        <dbReference type="ARBA" id="ARBA00034617"/>
    </source>
</evidence>
<evidence type="ECO:0000256" key="8">
    <source>
        <dbReference type="ARBA" id="ARBA00048988"/>
    </source>
</evidence>
<dbReference type="PROSITE" id="PS51198">
    <property type="entry name" value="UVRD_HELICASE_ATP_BIND"/>
    <property type="match status" value="1"/>
</dbReference>
<keyword evidence="3 9" id="KW-0347">Helicase</keyword>
<sequence>MFGNYAKLTLQNERLQLVTSGQSRAILWRDILYPPTISDGLFGLSIKIPLSKSNEVLKVRIERCGYTNEQCQALWVASHSKCLIHTIDKIERLLKTQYLSSKNLELVTEIIGSLVPHWLSWRPCIMLPENLRQAIYTVTEFTQWQSDDIEAFRSAYISFQAKQHKPFFDCIESRPLTEAQRRACIIQDNRQLLLAGAGTGKTSVMAARARFLVHSTGTKAEQILLLAYGNEAAKELKQRMGEEFNCFTFHALGMHIIEAVEGQKPILSALLSEQVKMQAFMRDTLQVLCLQPSYQALFIQFCQQECHTHITDVTAFLNGPSSKSVLQHIATLISHYKNASLLKQLPTIELEHTQLLECLKPIVAEYQLYLKNEQAIDFEDMIGKAIDYLERRKYFVPWHHVMVDEFQDLSPVRAKLLNALLQQSKQSFLFAVGDDWQSIYRFSGADVRLITHFNEHFGEATVTALDKTFRYPQQILDVSSQFVCANPGQLVKQLSASTQSVTPAFNKYSVDDDNEALDTVLEKLAQYGESSVLLLARYHRMLPTKQRLEQLQRKYPYLELKAMTFHASKGKEAQFTILMGLYEGKGGFPAHARAQPLLNSMLSKEGTYPYAEERRLFYVALTRAKQQIILFEPKTNPSPFLHELNVN</sequence>
<dbReference type="EC" id="5.6.2.4" evidence="7"/>
<dbReference type="FunFam" id="3.40.50.300:FF:000975">
    <property type="entry name" value="DNA helicase"/>
    <property type="match status" value="1"/>
</dbReference>
<dbReference type="GO" id="GO:0043138">
    <property type="term" value="F:3'-5' DNA helicase activity"/>
    <property type="evidence" value="ECO:0007669"/>
    <property type="project" value="UniProtKB-EC"/>
</dbReference>
<evidence type="ECO:0000256" key="2">
    <source>
        <dbReference type="ARBA" id="ARBA00022801"/>
    </source>
</evidence>
<keyword evidence="5" id="KW-0413">Isomerase</keyword>
<keyword evidence="2 9" id="KW-0378">Hydrolase</keyword>